<accession>A0ACB8TGA9</accession>
<comment type="caution">
    <text evidence="1">The sequence shown here is derived from an EMBL/GenBank/DDBJ whole genome shotgun (WGS) entry which is preliminary data.</text>
</comment>
<evidence type="ECO:0000313" key="1">
    <source>
        <dbReference type="EMBL" id="KAI0067420.1"/>
    </source>
</evidence>
<reference evidence="1" key="1">
    <citation type="submission" date="2021-03" db="EMBL/GenBank/DDBJ databases">
        <authorList>
            <consortium name="DOE Joint Genome Institute"/>
            <person name="Ahrendt S."/>
            <person name="Looney B.P."/>
            <person name="Miyauchi S."/>
            <person name="Morin E."/>
            <person name="Drula E."/>
            <person name="Courty P.E."/>
            <person name="Chicoki N."/>
            <person name="Fauchery L."/>
            <person name="Kohler A."/>
            <person name="Kuo A."/>
            <person name="Labutti K."/>
            <person name="Pangilinan J."/>
            <person name="Lipzen A."/>
            <person name="Riley R."/>
            <person name="Andreopoulos W."/>
            <person name="He G."/>
            <person name="Johnson J."/>
            <person name="Barry K.W."/>
            <person name="Grigoriev I.V."/>
            <person name="Nagy L."/>
            <person name="Hibbett D."/>
            <person name="Henrissat B."/>
            <person name="Matheny P.B."/>
            <person name="Labbe J."/>
            <person name="Martin F."/>
        </authorList>
    </citation>
    <scope>NUCLEOTIDE SEQUENCE</scope>
    <source>
        <strain evidence="1">HHB10654</strain>
    </source>
</reference>
<dbReference type="Proteomes" id="UP000814140">
    <property type="component" value="Unassembled WGS sequence"/>
</dbReference>
<gene>
    <name evidence="1" type="ORF">BV25DRAFT_1819745</name>
</gene>
<keyword evidence="2" id="KW-1185">Reference proteome</keyword>
<dbReference type="EMBL" id="MU277190">
    <property type="protein sequence ID" value="KAI0067420.1"/>
    <property type="molecule type" value="Genomic_DNA"/>
</dbReference>
<protein>
    <submittedName>
        <fullName evidence="1">Thioredoxin-like protein</fullName>
    </submittedName>
</protein>
<reference evidence="1" key="2">
    <citation type="journal article" date="2022" name="New Phytol.">
        <title>Evolutionary transition to the ectomycorrhizal habit in the genomes of a hyperdiverse lineage of mushroom-forming fungi.</title>
        <authorList>
            <person name="Looney B."/>
            <person name="Miyauchi S."/>
            <person name="Morin E."/>
            <person name="Drula E."/>
            <person name="Courty P.E."/>
            <person name="Kohler A."/>
            <person name="Kuo A."/>
            <person name="LaButti K."/>
            <person name="Pangilinan J."/>
            <person name="Lipzen A."/>
            <person name="Riley R."/>
            <person name="Andreopoulos W."/>
            <person name="He G."/>
            <person name="Johnson J."/>
            <person name="Nolan M."/>
            <person name="Tritt A."/>
            <person name="Barry K.W."/>
            <person name="Grigoriev I.V."/>
            <person name="Nagy L.G."/>
            <person name="Hibbett D."/>
            <person name="Henrissat B."/>
            <person name="Matheny P.B."/>
            <person name="Labbe J."/>
            <person name="Martin F.M."/>
        </authorList>
    </citation>
    <scope>NUCLEOTIDE SEQUENCE</scope>
    <source>
        <strain evidence="1">HHB10654</strain>
    </source>
</reference>
<evidence type="ECO:0000313" key="2">
    <source>
        <dbReference type="Proteomes" id="UP000814140"/>
    </source>
</evidence>
<name>A0ACB8TGA9_9AGAM</name>
<proteinExistence type="predicted"/>
<sequence>MSPSIQSSAPTFSTTAVVDGLFKDVSLAEYLGQWVILLFYPMDFTFVCPTEILAFNDAIPEFESVNTTVLAVSTDSEYTHFAWAAQPRGEGGLGPNLHLPLLADKSMSISRSYGCLVEEKGISLRASYLIDPKGILRQITINDLPVGRSVDEALRLVKAFQFTDAHGEVCPANWSEGARTIKTDPTAKLEYFAAIGSDKMNGVNGKTNGVKRARVD</sequence>
<organism evidence="1 2">
    <name type="scientific">Artomyces pyxidatus</name>
    <dbReference type="NCBI Taxonomy" id="48021"/>
    <lineage>
        <taxon>Eukaryota</taxon>
        <taxon>Fungi</taxon>
        <taxon>Dikarya</taxon>
        <taxon>Basidiomycota</taxon>
        <taxon>Agaricomycotina</taxon>
        <taxon>Agaricomycetes</taxon>
        <taxon>Russulales</taxon>
        <taxon>Auriscalpiaceae</taxon>
        <taxon>Artomyces</taxon>
    </lineage>
</organism>